<feature type="compositionally biased region" description="Acidic residues" evidence="4">
    <location>
        <begin position="519"/>
        <end position="535"/>
    </location>
</feature>
<feature type="region of interest" description="Disordered" evidence="4">
    <location>
        <begin position="424"/>
        <end position="535"/>
    </location>
</feature>
<evidence type="ECO:0000256" key="1">
    <source>
        <dbReference type="ARBA" id="ARBA00010876"/>
    </source>
</evidence>
<gene>
    <name evidence="6" type="ORF">RB653_005626</name>
</gene>
<feature type="compositionally biased region" description="Low complexity" evidence="4">
    <location>
        <begin position="387"/>
        <end position="410"/>
    </location>
</feature>
<feature type="compositionally biased region" description="Acidic residues" evidence="4">
    <location>
        <begin position="469"/>
        <end position="508"/>
    </location>
</feature>
<proteinExistence type="inferred from homology"/>
<evidence type="ECO:0000313" key="7">
    <source>
        <dbReference type="Proteomes" id="UP001344447"/>
    </source>
</evidence>
<dbReference type="GO" id="GO:0000455">
    <property type="term" value="P:enzyme-directed rRNA pseudouridine synthesis"/>
    <property type="evidence" value="ECO:0007669"/>
    <property type="project" value="TreeGrafter"/>
</dbReference>
<accession>A0AAN7U1N8</accession>
<keyword evidence="3" id="KW-0694">RNA-binding</keyword>
<dbReference type="Gene3D" id="3.10.290.10">
    <property type="entry name" value="RNA-binding S4 domain"/>
    <property type="match status" value="1"/>
</dbReference>
<dbReference type="Proteomes" id="UP001344447">
    <property type="component" value="Unassembled WGS sequence"/>
</dbReference>
<dbReference type="GO" id="GO:0003723">
    <property type="term" value="F:RNA binding"/>
    <property type="evidence" value="ECO:0007669"/>
    <property type="project" value="UniProtKB-KW"/>
</dbReference>
<feature type="compositionally biased region" description="Acidic residues" evidence="4">
    <location>
        <begin position="649"/>
        <end position="667"/>
    </location>
</feature>
<dbReference type="InterPro" id="IPR050188">
    <property type="entry name" value="RluA_PseudoU_synthase"/>
</dbReference>
<dbReference type="EMBL" id="JAVFKY010000001">
    <property type="protein sequence ID" value="KAK5584019.1"/>
    <property type="molecule type" value="Genomic_DNA"/>
</dbReference>
<organism evidence="6 7">
    <name type="scientific">Dictyostelium firmibasis</name>
    <dbReference type="NCBI Taxonomy" id="79012"/>
    <lineage>
        <taxon>Eukaryota</taxon>
        <taxon>Amoebozoa</taxon>
        <taxon>Evosea</taxon>
        <taxon>Eumycetozoa</taxon>
        <taxon>Dictyostelia</taxon>
        <taxon>Dictyosteliales</taxon>
        <taxon>Dictyosteliaceae</taxon>
        <taxon>Dictyostelium</taxon>
    </lineage>
</organism>
<evidence type="ECO:0000313" key="6">
    <source>
        <dbReference type="EMBL" id="KAK5584019.1"/>
    </source>
</evidence>
<feature type="region of interest" description="Disordered" evidence="4">
    <location>
        <begin position="643"/>
        <end position="684"/>
    </location>
</feature>
<feature type="region of interest" description="Disordered" evidence="4">
    <location>
        <begin position="386"/>
        <end position="412"/>
    </location>
</feature>
<feature type="compositionally biased region" description="Basic and acidic residues" evidence="4">
    <location>
        <begin position="90"/>
        <end position="99"/>
    </location>
</feature>
<name>A0AAN7U1N8_9MYCE</name>
<feature type="compositionally biased region" description="Acidic residues" evidence="4">
    <location>
        <begin position="452"/>
        <end position="461"/>
    </location>
</feature>
<comment type="similarity">
    <text evidence="1">Belongs to the pseudouridine synthase RluA family.</text>
</comment>
<dbReference type="Pfam" id="PF00849">
    <property type="entry name" value="PseudoU_synth_2"/>
    <property type="match status" value="1"/>
</dbReference>
<feature type="compositionally biased region" description="Low complexity" evidence="4">
    <location>
        <begin position="436"/>
        <end position="445"/>
    </location>
</feature>
<feature type="region of interest" description="Disordered" evidence="4">
    <location>
        <begin position="86"/>
        <end position="173"/>
    </location>
</feature>
<feature type="compositionally biased region" description="Polar residues" evidence="4">
    <location>
        <begin position="128"/>
        <end position="144"/>
    </location>
</feature>
<reference evidence="6 7" key="1">
    <citation type="submission" date="2023-11" db="EMBL/GenBank/DDBJ databases">
        <title>Dfirmibasis_genome.</title>
        <authorList>
            <person name="Edelbroek B."/>
            <person name="Kjellin J."/>
            <person name="Jerlstrom-Hultqvist J."/>
            <person name="Soderbom F."/>
        </authorList>
    </citation>
    <scope>NUCLEOTIDE SEQUENCE [LARGE SCALE GENOMIC DNA]</scope>
    <source>
        <strain evidence="6 7">TNS-C-14</strain>
    </source>
</reference>
<dbReference type="AlphaFoldDB" id="A0AAN7U1N8"/>
<dbReference type="CDD" id="cd02869">
    <property type="entry name" value="PseudoU_synth_RluA_like"/>
    <property type="match status" value="1"/>
</dbReference>
<keyword evidence="7" id="KW-1185">Reference proteome</keyword>
<comment type="caution">
    <text evidence="6">The sequence shown here is derived from an EMBL/GenBank/DDBJ whole genome shotgun (WGS) entry which is preliminary data.</text>
</comment>
<dbReference type="PROSITE" id="PS50889">
    <property type="entry name" value="S4"/>
    <property type="match status" value="1"/>
</dbReference>
<evidence type="ECO:0000256" key="4">
    <source>
        <dbReference type="SAM" id="MobiDB-lite"/>
    </source>
</evidence>
<dbReference type="GO" id="GO:0009982">
    <property type="term" value="F:pseudouridine synthase activity"/>
    <property type="evidence" value="ECO:0007669"/>
    <property type="project" value="InterPro"/>
</dbReference>
<dbReference type="PANTHER" id="PTHR21600">
    <property type="entry name" value="MITOCHONDRIAL RNA PSEUDOURIDINE SYNTHASE"/>
    <property type="match status" value="1"/>
</dbReference>
<protein>
    <recommendedName>
        <fullName evidence="5">Pseudouridine synthase RsuA/RluA-like domain-containing protein</fullName>
    </recommendedName>
</protein>
<sequence length="736" mass="84314">MFTLEVVVPKQHVPEKFDRFIASSRIRVKETGEFVKLTRSSIPKILALKSVSINGVPLKDKGTKVRPNDIITIELANIDSFKVDQQQQLKSEEQQEIIKQKQQNQPKPKSEDSRPWWEKNKDKERSDNPFTQTIDPEVRQYSQIKKQPAKKPQNKNFGNSTTSSITTTTNSNSGNFNLVSTDIKLDIVYEDDDLAIINKPAGMLVHPTALTLGSNALVINKEDQTHTLVNALIHRYGGIENLSSIGGVERPGIVHRLDKDTAGMIIIARNNTAHQKLQTLFEKHTSTMINHTTIDQYEDNGSISNNQIERMLQGKKIPLTISKKYHCIVLGKPKEQHGFINKKISRHPGDKNKMVIDQDNGKDALTEFKVLKVWENVNAKVLDNQKNKQNSKQQQQQQHQQQQSTSSSNNIVNSTLSEYDNAMGQLNKKKKKNKKSTISSKNVNSRMQFLSVDDDDDDEEEKDIKVEKEEEEDEENEEDEEEEDNDDDDDDEEEEEDDEQEEDDEEEEKEKKINKIQQNEDDDEEDEEDEDEEENYDEILLRLQQKTKMISSNTFSLLEVTLHTGRSHQIRIHMASENIPIVGDPIYSSKSKQFLVPYLLLASMNLKFVHPILNETKEFTIPYPSHFKNFISSIEGITDIVKDNNKNDDGDDDDDNVDSDNDSEDEIVQNMPVTSKKSKSKLKSKSNFVLKPTIKNSDITNNNINTNTKKKNSNYINSLNTNNLEKDLLSDFLKKK</sequence>
<feature type="domain" description="Pseudouridine synthase RsuA/RluA-like" evidence="5">
    <location>
        <begin position="194"/>
        <end position="576"/>
    </location>
</feature>
<dbReference type="InterPro" id="IPR020103">
    <property type="entry name" value="PsdUridine_synth_cat_dom_sf"/>
</dbReference>
<evidence type="ECO:0000256" key="3">
    <source>
        <dbReference type="PROSITE-ProRule" id="PRU00182"/>
    </source>
</evidence>
<evidence type="ECO:0000256" key="2">
    <source>
        <dbReference type="ARBA" id="ARBA00023235"/>
    </source>
</evidence>
<keyword evidence="2" id="KW-0413">Isomerase</keyword>
<dbReference type="InterPro" id="IPR006145">
    <property type="entry name" value="PsdUridine_synth_RsuA/RluA"/>
</dbReference>
<evidence type="ECO:0000259" key="5">
    <source>
        <dbReference type="Pfam" id="PF00849"/>
    </source>
</evidence>
<dbReference type="SUPFAM" id="SSF55120">
    <property type="entry name" value="Pseudouridine synthase"/>
    <property type="match status" value="2"/>
</dbReference>
<dbReference type="InterPro" id="IPR036986">
    <property type="entry name" value="S4_RNA-bd_sf"/>
</dbReference>
<dbReference type="Gene3D" id="3.30.2350.10">
    <property type="entry name" value="Pseudouridine synthase"/>
    <property type="match status" value="2"/>
</dbReference>
<feature type="compositionally biased region" description="Basic and acidic residues" evidence="4">
    <location>
        <begin position="108"/>
        <end position="127"/>
    </location>
</feature>
<feature type="compositionally biased region" description="Low complexity" evidence="4">
    <location>
        <begin position="154"/>
        <end position="173"/>
    </location>
</feature>
<dbReference type="PANTHER" id="PTHR21600:SF86">
    <property type="entry name" value="PSEUDOURIDINE SYNTHASE RSUA_RLUA-LIKE DOMAIN-CONTAINING PROTEIN"/>
    <property type="match status" value="1"/>
</dbReference>